<dbReference type="EMBL" id="CP147247">
    <property type="protein sequence ID" value="WYJ91141.1"/>
    <property type="molecule type" value="Genomic_DNA"/>
</dbReference>
<reference evidence="6" key="3">
    <citation type="submission" date="2024-03" db="EMBL/GenBank/DDBJ databases">
        <title>The Genome Sequence of Enterococcus sp. DIV0242b.</title>
        <authorList>
            <consortium name="The Broad Institute Genomics Platform"/>
            <consortium name="The Broad Institute Microbial Omics Core"/>
            <consortium name="The Broad Institute Genomic Center for Infectious Diseases"/>
            <person name="Earl A."/>
            <person name="Manson A."/>
            <person name="Gilmore M."/>
            <person name="Schwartman J."/>
            <person name="Shea T."/>
            <person name="Abouelleil A."/>
            <person name="Cao P."/>
            <person name="Chapman S."/>
            <person name="Cusick C."/>
            <person name="Young S."/>
            <person name="Neafsey D."/>
            <person name="Nusbaum C."/>
            <person name="Birren B."/>
        </authorList>
    </citation>
    <scope>NUCLEOTIDE SEQUENCE</scope>
    <source>
        <strain evidence="6">9E7_DIV0242</strain>
    </source>
</reference>
<dbReference type="PRINTS" id="PR00332">
    <property type="entry name" value="HISTRIAD"/>
</dbReference>
<dbReference type="OrthoDB" id="9784774at2"/>
<feature type="active site" description="Tele-AMP-histidine intermediate" evidence="1">
    <location>
        <position position="100"/>
    </location>
</feature>
<evidence type="ECO:0000313" key="7">
    <source>
        <dbReference type="Proteomes" id="UP000195141"/>
    </source>
</evidence>
<evidence type="ECO:0000256" key="2">
    <source>
        <dbReference type="PIRSR" id="PIRSR601310-3"/>
    </source>
</evidence>
<dbReference type="RefSeq" id="WP_086348733.1">
    <property type="nucleotide sequence ID" value="NZ_CP147247.1"/>
</dbReference>
<evidence type="ECO:0000313" key="6">
    <source>
        <dbReference type="EMBL" id="WYJ91141.1"/>
    </source>
</evidence>
<reference evidence="5" key="1">
    <citation type="submission" date="2017-05" db="EMBL/GenBank/DDBJ databases">
        <title>The Genome Sequence of Enterococcus sp. 9E7_DIV0242.</title>
        <authorList>
            <consortium name="The Broad Institute Genomics Platform"/>
            <consortium name="The Broad Institute Genomic Center for Infectious Diseases"/>
            <person name="Earl A."/>
            <person name="Manson A."/>
            <person name="Schwartman J."/>
            <person name="Gilmore M."/>
            <person name="Abouelleil A."/>
            <person name="Cao P."/>
            <person name="Chapman S."/>
            <person name="Cusick C."/>
            <person name="Shea T."/>
            <person name="Young S."/>
            <person name="Neafsey D."/>
            <person name="Nusbaum C."/>
            <person name="Birren B."/>
        </authorList>
    </citation>
    <scope>NUCLEOTIDE SEQUENCE [LARGE SCALE GENOMIC DNA]</scope>
    <source>
        <strain evidence="5">9E7_DIV0242</strain>
    </source>
</reference>
<dbReference type="GO" id="GO:0009117">
    <property type="term" value="P:nucleotide metabolic process"/>
    <property type="evidence" value="ECO:0007669"/>
    <property type="project" value="TreeGrafter"/>
</dbReference>
<dbReference type="PANTHER" id="PTHR46648:SF1">
    <property type="entry name" value="ADENOSINE 5'-MONOPHOSPHORAMIDASE HNT1"/>
    <property type="match status" value="1"/>
</dbReference>
<dbReference type="InterPro" id="IPR001310">
    <property type="entry name" value="Histidine_triad_HIT"/>
</dbReference>
<keyword evidence="7" id="KW-1185">Reference proteome</keyword>
<name>A0A242K8N7_9ENTE</name>
<feature type="domain" description="HIT" evidence="4">
    <location>
        <begin position="5"/>
        <end position="113"/>
    </location>
</feature>
<dbReference type="InterPro" id="IPR011146">
    <property type="entry name" value="HIT-like"/>
</dbReference>
<dbReference type="EMBL" id="NGMM01000002">
    <property type="protein sequence ID" value="OTP17534.1"/>
    <property type="molecule type" value="Genomic_DNA"/>
</dbReference>
<feature type="short sequence motif" description="Histidine triad motif" evidence="2 3">
    <location>
        <begin position="98"/>
        <end position="102"/>
    </location>
</feature>
<reference evidence="6" key="2">
    <citation type="submission" date="2017-05" db="EMBL/GenBank/DDBJ databases">
        <authorList>
            <consortium name="The Broad Institute Genomics Platform"/>
            <consortium name="The Broad Institute Genomic Center for Infectious Diseases"/>
            <person name="Earl A."/>
            <person name="Manson A."/>
            <person name="Schwartman J."/>
            <person name="Gilmore M."/>
            <person name="Abouelleil A."/>
            <person name="Cao P."/>
            <person name="Chapman S."/>
            <person name="Cusick C."/>
            <person name="Shea T."/>
            <person name="Young S."/>
            <person name="Neafsey D."/>
            <person name="Nusbaum C."/>
            <person name="Birren B."/>
        </authorList>
    </citation>
    <scope>NUCLEOTIDE SEQUENCE</scope>
    <source>
        <strain evidence="6">9E7_DIV0242</strain>
    </source>
</reference>
<proteinExistence type="predicted"/>
<dbReference type="PROSITE" id="PS00892">
    <property type="entry name" value="HIT_1"/>
    <property type="match status" value="1"/>
</dbReference>
<accession>A0A242K8N7</accession>
<evidence type="ECO:0000259" key="4">
    <source>
        <dbReference type="PROSITE" id="PS51084"/>
    </source>
</evidence>
<evidence type="ECO:0000313" key="5">
    <source>
        <dbReference type="EMBL" id="OTP17534.1"/>
    </source>
</evidence>
<dbReference type="Gene3D" id="3.30.428.10">
    <property type="entry name" value="HIT-like"/>
    <property type="match status" value="1"/>
</dbReference>
<gene>
    <name evidence="5" type="ORF">A5888_001672</name>
    <name evidence="6" type="ORF">A5888_002909</name>
</gene>
<dbReference type="SUPFAM" id="SSF54197">
    <property type="entry name" value="HIT-like"/>
    <property type="match status" value="1"/>
</dbReference>
<dbReference type="Proteomes" id="UP000195141">
    <property type="component" value="Chromosome"/>
</dbReference>
<organism evidence="5">
    <name type="scientific">Candidatus Enterococcus clewellii</name>
    <dbReference type="NCBI Taxonomy" id="1834193"/>
    <lineage>
        <taxon>Bacteria</taxon>
        <taxon>Bacillati</taxon>
        <taxon>Bacillota</taxon>
        <taxon>Bacilli</taxon>
        <taxon>Lactobacillales</taxon>
        <taxon>Enterococcaceae</taxon>
        <taxon>Enterococcus</taxon>
    </lineage>
</organism>
<protein>
    <submittedName>
        <fullName evidence="5">HIT family protein</fullName>
    </submittedName>
</protein>
<sequence>MEDCIFCKIVNQEIPSYKVYEDEVVYAFLDISQVTKGHTLVVPKKHVTDIFEYDSSLASEVFARIPKIARALERAIPEMEGLNIVNNNKELAYQSVFHSHIHLIPRYSKDDGFAMRFPNNQENYSSEELQQIAETIAKQVNE</sequence>
<dbReference type="AlphaFoldDB" id="A0A242K8N7"/>
<dbReference type="CDD" id="cd01277">
    <property type="entry name" value="HINT_subgroup"/>
    <property type="match status" value="1"/>
</dbReference>
<dbReference type="GO" id="GO:0003824">
    <property type="term" value="F:catalytic activity"/>
    <property type="evidence" value="ECO:0007669"/>
    <property type="project" value="InterPro"/>
</dbReference>
<dbReference type="InterPro" id="IPR036265">
    <property type="entry name" value="HIT-like_sf"/>
</dbReference>
<dbReference type="PANTHER" id="PTHR46648">
    <property type="entry name" value="HIT FAMILY PROTEIN 1"/>
    <property type="match status" value="1"/>
</dbReference>
<evidence type="ECO:0000256" key="1">
    <source>
        <dbReference type="PIRSR" id="PIRSR601310-1"/>
    </source>
</evidence>
<evidence type="ECO:0000256" key="3">
    <source>
        <dbReference type="PROSITE-ProRule" id="PRU00464"/>
    </source>
</evidence>
<dbReference type="InterPro" id="IPR019808">
    <property type="entry name" value="Histidine_triad_CS"/>
</dbReference>
<dbReference type="FunFam" id="3.30.428.10:FF:000014">
    <property type="entry name" value="Putative histidine triad (HIT) protein"/>
    <property type="match status" value="1"/>
</dbReference>
<dbReference type="Pfam" id="PF01230">
    <property type="entry name" value="HIT"/>
    <property type="match status" value="1"/>
</dbReference>
<dbReference type="InterPro" id="IPR039384">
    <property type="entry name" value="HINT"/>
</dbReference>
<dbReference type="PROSITE" id="PS51084">
    <property type="entry name" value="HIT_2"/>
    <property type="match status" value="1"/>
</dbReference>